<dbReference type="PANTHER" id="PTHR10177">
    <property type="entry name" value="CYCLINS"/>
    <property type="match status" value="1"/>
</dbReference>
<protein>
    <recommendedName>
        <fullName evidence="2">Cyclin N-terminal domain-containing protein</fullName>
    </recommendedName>
</protein>
<name>A0AAD1XG11_EUPCR</name>
<evidence type="ECO:0000313" key="3">
    <source>
        <dbReference type="EMBL" id="CAI2371113.1"/>
    </source>
</evidence>
<sequence>MIPGMEQPEGLSLEILAKIHKGFKGSHHCEDYLATVQNGNLSPEDREKLMTWIYNIGGLLQLTESTIQAACKITDSFLKSTPANPSLHKLVGAASISLSIKASEVVVCDMETIRRLCDNEYSIQNHLQIEEILLDKLDWNLRVITSSEITQRLKDLICEFAENQNMIKQFGGERLRSLAMVFNSEEFGGKVSTFTQIALIDYNLSRYSPFVCAVVAQMLVLAKYYSRSEYFLFSNIMNFLFKDDEYACKFESFISLASSMLGIDIPEACHQEEKANSKENQEKEDTDNDSDKVSCVSVRSEKSTSYNTTPCKSRPSVSPLTKSRGAERQDCHTNMDYEQLKQKRIHMKKRSIICKRRL</sequence>
<feature type="compositionally biased region" description="Basic and acidic residues" evidence="1">
    <location>
        <begin position="273"/>
        <end position="283"/>
    </location>
</feature>
<comment type="caution">
    <text evidence="3">The sequence shown here is derived from an EMBL/GenBank/DDBJ whole genome shotgun (WGS) entry which is preliminary data.</text>
</comment>
<gene>
    <name evidence="3" type="ORF">ECRASSUSDP1_LOCUS12433</name>
</gene>
<proteinExistence type="predicted"/>
<dbReference type="AlphaFoldDB" id="A0AAD1XG11"/>
<dbReference type="Gene3D" id="1.10.472.10">
    <property type="entry name" value="Cyclin-like"/>
    <property type="match status" value="2"/>
</dbReference>
<organism evidence="3 4">
    <name type="scientific">Euplotes crassus</name>
    <dbReference type="NCBI Taxonomy" id="5936"/>
    <lineage>
        <taxon>Eukaryota</taxon>
        <taxon>Sar</taxon>
        <taxon>Alveolata</taxon>
        <taxon>Ciliophora</taxon>
        <taxon>Intramacronucleata</taxon>
        <taxon>Spirotrichea</taxon>
        <taxon>Hypotrichia</taxon>
        <taxon>Euplotida</taxon>
        <taxon>Euplotidae</taxon>
        <taxon>Moneuplotes</taxon>
    </lineage>
</organism>
<dbReference type="SUPFAM" id="SSF47954">
    <property type="entry name" value="Cyclin-like"/>
    <property type="match status" value="1"/>
</dbReference>
<dbReference type="EMBL" id="CAMPGE010012340">
    <property type="protein sequence ID" value="CAI2371113.1"/>
    <property type="molecule type" value="Genomic_DNA"/>
</dbReference>
<keyword evidence="4" id="KW-1185">Reference proteome</keyword>
<accession>A0AAD1XG11</accession>
<evidence type="ECO:0000256" key="1">
    <source>
        <dbReference type="SAM" id="MobiDB-lite"/>
    </source>
</evidence>
<feature type="region of interest" description="Disordered" evidence="1">
    <location>
        <begin position="273"/>
        <end position="329"/>
    </location>
</feature>
<dbReference type="Proteomes" id="UP001295684">
    <property type="component" value="Unassembled WGS sequence"/>
</dbReference>
<dbReference type="InterPro" id="IPR036915">
    <property type="entry name" value="Cyclin-like_sf"/>
</dbReference>
<feature type="domain" description="Cyclin N-terminal" evidence="2">
    <location>
        <begin position="31"/>
        <end position="142"/>
    </location>
</feature>
<feature type="compositionally biased region" description="Polar residues" evidence="1">
    <location>
        <begin position="303"/>
        <end position="321"/>
    </location>
</feature>
<reference evidence="3" key="1">
    <citation type="submission" date="2023-07" db="EMBL/GenBank/DDBJ databases">
        <authorList>
            <consortium name="AG Swart"/>
            <person name="Singh M."/>
            <person name="Singh A."/>
            <person name="Seah K."/>
            <person name="Emmerich C."/>
        </authorList>
    </citation>
    <scope>NUCLEOTIDE SEQUENCE</scope>
    <source>
        <strain evidence="3">DP1</strain>
    </source>
</reference>
<dbReference type="Pfam" id="PF00134">
    <property type="entry name" value="Cyclin_N"/>
    <property type="match status" value="1"/>
</dbReference>
<dbReference type="InterPro" id="IPR039361">
    <property type="entry name" value="Cyclin"/>
</dbReference>
<evidence type="ECO:0000259" key="2">
    <source>
        <dbReference type="Pfam" id="PF00134"/>
    </source>
</evidence>
<dbReference type="InterPro" id="IPR006671">
    <property type="entry name" value="Cyclin_N"/>
</dbReference>
<evidence type="ECO:0000313" key="4">
    <source>
        <dbReference type="Proteomes" id="UP001295684"/>
    </source>
</evidence>